<evidence type="ECO:0000313" key="1">
    <source>
        <dbReference type="EMBL" id="KAK6640030.1"/>
    </source>
</evidence>
<sequence length="67" mass="7380">MGSVAGAKERLVESGTYRLRSTLWPLKSITEPPQIITKHWVKILEPEPSRAYVTIPKSMVSPSTATG</sequence>
<dbReference type="EMBL" id="JAWJWE010000003">
    <property type="protein sequence ID" value="KAK6640030.1"/>
    <property type="molecule type" value="Genomic_DNA"/>
</dbReference>
<evidence type="ECO:0000313" key="2">
    <source>
        <dbReference type="Proteomes" id="UP001372834"/>
    </source>
</evidence>
<organism evidence="1 2">
    <name type="scientific">Polyplax serrata</name>
    <name type="common">Common mouse louse</name>
    <dbReference type="NCBI Taxonomy" id="468196"/>
    <lineage>
        <taxon>Eukaryota</taxon>
        <taxon>Metazoa</taxon>
        <taxon>Ecdysozoa</taxon>
        <taxon>Arthropoda</taxon>
        <taxon>Hexapoda</taxon>
        <taxon>Insecta</taxon>
        <taxon>Pterygota</taxon>
        <taxon>Neoptera</taxon>
        <taxon>Paraneoptera</taxon>
        <taxon>Psocodea</taxon>
        <taxon>Troctomorpha</taxon>
        <taxon>Phthiraptera</taxon>
        <taxon>Anoplura</taxon>
        <taxon>Polyplacidae</taxon>
        <taxon>Polyplax</taxon>
    </lineage>
</organism>
<gene>
    <name evidence="1" type="ORF">RUM43_008307</name>
</gene>
<protein>
    <submittedName>
        <fullName evidence="1">Uncharacterized protein</fullName>
    </submittedName>
</protein>
<proteinExistence type="predicted"/>
<comment type="caution">
    <text evidence="1">The sequence shown here is derived from an EMBL/GenBank/DDBJ whole genome shotgun (WGS) entry which is preliminary data.</text>
</comment>
<reference evidence="1 2" key="1">
    <citation type="submission" date="2023-10" db="EMBL/GenBank/DDBJ databases">
        <title>Genomes of two closely related lineages of the louse Polyplax serrata with different host specificities.</title>
        <authorList>
            <person name="Martinu J."/>
            <person name="Tarabai H."/>
            <person name="Stefka J."/>
            <person name="Hypsa V."/>
        </authorList>
    </citation>
    <scope>NUCLEOTIDE SEQUENCE [LARGE SCALE GENOMIC DNA]</scope>
    <source>
        <strain evidence="1">HR10_N</strain>
    </source>
</reference>
<dbReference type="AlphaFoldDB" id="A0AAN8P6V7"/>
<dbReference type="Proteomes" id="UP001372834">
    <property type="component" value="Unassembled WGS sequence"/>
</dbReference>
<name>A0AAN8P6V7_POLSC</name>
<accession>A0AAN8P6V7</accession>